<dbReference type="Proteomes" id="UP001239680">
    <property type="component" value="Unassembled WGS sequence"/>
</dbReference>
<evidence type="ECO:0000313" key="2">
    <source>
        <dbReference type="EMBL" id="MDQ2067280.1"/>
    </source>
</evidence>
<dbReference type="InterPro" id="IPR011037">
    <property type="entry name" value="Pyrv_Knase-like_insert_dom_sf"/>
</dbReference>
<evidence type="ECO:0000259" key="1">
    <source>
        <dbReference type="PROSITE" id="PS51340"/>
    </source>
</evidence>
<dbReference type="SUPFAM" id="SSF50800">
    <property type="entry name" value="PK beta-barrel domain-like"/>
    <property type="match status" value="1"/>
</dbReference>
<feature type="domain" description="MOSC" evidence="1">
    <location>
        <begin position="31"/>
        <end position="186"/>
    </location>
</feature>
<dbReference type="PROSITE" id="PS51340">
    <property type="entry name" value="MOSC"/>
    <property type="match status" value="1"/>
</dbReference>
<reference evidence="2 3" key="1">
    <citation type="submission" date="2023-08" db="EMBL/GenBank/DDBJ databases">
        <title>Characterization of two Paracoccaceae strains isolated from Phycosphere and proposal of Xinfangfangia lacusdiani sp. nov.</title>
        <authorList>
            <person name="Deng Y."/>
            <person name="Zhang Y.Q."/>
        </authorList>
    </citation>
    <scope>NUCLEOTIDE SEQUENCE [LARGE SCALE GENOMIC DNA]</scope>
    <source>
        <strain evidence="2 3">CPCC 101601</strain>
    </source>
</reference>
<dbReference type="PANTHER" id="PTHR36930:SF1">
    <property type="entry name" value="MOSC DOMAIN-CONTAINING PROTEIN"/>
    <property type="match status" value="1"/>
</dbReference>
<comment type="caution">
    <text evidence="2">The sequence shown here is derived from an EMBL/GenBank/DDBJ whole genome shotgun (WGS) entry which is preliminary data.</text>
</comment>
<sequence>MAIALKPTDFTARIVWLGTQVVPVEDLVITSEPVTEMPLTFAGYARESHGGETRPSCSRVKSQHPRGTIIRNTRQLCVVSAEEMAEVAAQLALEPFDYAWVGASLVLEGIPDLTHLPPSSRLQGPDGVTLVVDMINHPCQEPAVTIAKATGGKGKAFKTAAKDKRGFTAWVEREGLLRLGDVMRLHVPDQRAWSQLDAARGLAR</sequence>
<dbReference type="InterPro" id="IPR052716">
    <property type="entry name" value="MOSC_domain"/>
</dbReference>
<accession>A0ABU0VZT3</accession>
<proteinExistence type="predicted"/>
<dbReference type="InterPro" id="IPR005302">
    <property type="entry name" value="MoCF_Sase_C"/>
</dbReference>
<dbReference type="Gene3D" id="2.40.33.20">
    <property type="entry name" value="PK beta-barrel domain-like"/>
    <property type="match status" value="1"/>
</dbReference>
<dbReference type="Pfam" id="PF03473">
    <property type="entry name" value="MOSC"/>
    <property type="match status" value="1"/>
</dbReference>
<dbReference type="PANTHER" id="PTHR36930">
    <property type="entry name" value="METAL-SULFUR CLUSTER BIOSYNTHESIS PROTEINS YUAD-RELATED"/>
    <property type="match status" value="1"/>
</dbReference>
<gene>
    <name evidence="2" type="ORF">Q9295_12960</name>
</gene>
<keyword evidence="3" id="KW-1185">Reference proteome</keyword>
<organism evidence="2 3">
    <name type="scientific">Pseudogemmobacter lacusdianii</name>
    <dbReference type="NCBI Taxonomy" id="3069608"/>
    <lineage>
        <taxon>Bacteria</taxon>
        <taxon>Pseudomonadati</taxon>
        <taxon>Pseudomonadota</taxon>
        <taxon>Alphaproteobacteria</taxon>
        <taxon>Rhodobacterales</taxon>
        <taxon>Paracoccaceae</taxon>
        <taxon>Pseudogemmobacter</taxon>
    </lineage>
</organism>
<protein>
    <submittedName>
        <fullName evidence="2">MOSC domain-containing protein</fullName>
    </submittedName>
</protein>
<dbReference type="RefSeq" id="WP_306680983.1">
    <property type="nucleotide sequence ID" value="NZ_JAVDBT010000012.1"/>
</dbReference>
<evidence type="ECO:0000313" key="3">
    <source>
        <dbReference type="Proteomes" id="UP001239680"/>
    </source>
</evidence>
<dbReference type="EMBL" id="JAVDBT010000012">
    <property type="protein sequence ID" value="MDQ2067280.1"/>
    <property type="molecule type" value="Genomic_DNA"/>
</dbReference>
<name>A0ABU0VZT3_9RHOB</name>